<dbReference type="Proteomes" id="UP000036520">
    <property type="component" value="Chromosome"/>
</dbReference>
<accession>A0A0H4PDR7</accession>
<sequence length="156" mass="18519">MNRFSFIFLTFSFMTCPLFVKGQINSEYQFLKTNNAYVVKPFAKDFTRIDTEGMSLECSTTSLSRELNFQHISGYFDEDTQTLFRNIKIQARVYIDIQGDIRDLYFISENDPKDHGIDFKALATHIQRKLRIDQNKDCLPKLDDKFISWYIPMYLY</sequence>
<name>A0A0H4PDR7_9BACT</name>
<keyword evidence="2" id="KW-1185">Reference proteome</keyword>
<dbReference type="AlphaFoldDB" id="A0A0H4PDR7"/>
<dbReference type="RefSeq" id="WP_048642792.1">
    <property type="nucleotide sequence ID" value="NZ_CAXBGM010000094.1"/>
</dbReference>
<dbReference type="KEGG" id="camu:CA2015_3199"/>
<dbReference type="OrthoDB" id="839209at2"/>
<evidence type="ECO:0000313" key="1">
    <source>
        <dbReference type="EMBL" id="AKP52596.1"/>
    </source>
</evidence>
<reference evidence="1 2" key="1">
    <citation type="submission" date="2015-07" db="EMBL/GenBank/DDBJ databases">
        <authorList>
            <person name="Kim K.M."/>
        </authorList>
    </citation>
    <scope>NUCLEOTIDE SEQUENCE [LARGE SCALE GENOMIC DNA]</scope>
    <source>
        <strain evidence="1 2">KCTC 12363</strain>
    </source>
</reference>
<dbReference type="EMBL" id="CP012040">
    <property type="protein sequence ID" value="AKP52596.1"/>
    <property type="molecule type" value="Genomic_DNA"/>
</dbReference>
<proteinExistence type="predicted"/>
<organism evidence="1 2">
    <name type="scientific">Cyclobacterium amurskyense</name>
    <dbReference type="NCBI Taxonomy" id="320787"/>
    <lineage>
        <taxon>Bacteria</taxon>
        <taxon>Pseudomonadati</taxon>
        <taxon>Bacteroidota</taxon>
        <taxon>Cytophagia</taxon>
        <taxon>Cytophagales</taxon>
        <taxon>Cyclobacteriaceae</taxon>
        <taxon>Cyclobacterium</taxon>
    </lineage>
</organism>
<evidence type="ECO:0000313" key="2">
    <source>
        <dbReference type="Proteomes" id="UP000036520"/>
    </source>
</evidence>
<protein>
    <submittedName>
        <fullName evidence="1">Uncharacterized protein</fullName>
    </submittedName>
</protein>
<gene>
    <name evidence="1" type="ORF">CA2015_3199</name>
</gene>